<sequence length="37" mass="3846">MTTSANTNIIAAAGSLGYNAPELSKTKKPTTKTDVYS</sequence>
<dbReference type="GO" id="GO:0016301">
    <property type="term" value="F:kinase activity"/>
    <property type="evidence" value="ECO:0007669"/>
    <property type="project" value="UniProtKB-KW"/>
</dbReference>
<keyword evidence="1" id="KW-0418">Kinase</keyword>
<dbReference type="PANTHER" id="PTHR48008:SF2">
    <property type="entry name" value="PROBABLY INACTIVE LEUCINE-RICH REPEAT RECEPTOR-LIKE PROTEIN KINASE IMK2"/>
    <property type="match status" value="1"/>
</dbReference>
<protein>
    <submittedName>
        <fullName evidence="1">Putative inactive leucine-rich repeat receptor-like protein kinase</fullName>
    </submittedName>
</protein>
<name>A0A392VQH7_9FABA</name>
<accession>A0A392VQH7</accession>
<keyword evidence="1" id="KW-0675">Receptor</keyword>
<dbReference type="InterPro" id="IPR052451">
    <property type="entry name" value="Ser/Thr_kinase-like"/>
</dbReference>
<dbReference type="PANTHER" id="PTHR48008">
    <property type="entry name" value="LEUCINE-RICH REPEAT RECEPTOR-LIKE PROTEIN KINASE IMK3-RELATED"/>
    <property type="match status" value="1"/>
</dbReference>
<evidence type="ECO:0000313" key="2">
    <source>
        <dbReference type="Proteomes" id="UP000265520"/>
    </source>
</evidence>
<dbReference type="AlphaFoldDB" id="A0A392VQH7"/>
<organism evidence="1 2">
    <name type="scientific">Trifolium medium</name>
    <dbReference type="NCBI Taxonomy" id="97028"/>
    <lineage>
        <taxon>Eukaryota</taxon>
        <taxon>Viridiplantae</taxon>
        <taxon>Streptophyta</taxon>
        <taxon>Embryophyta</taxon>
        <taxon>Tracheophyta</taxon>
        <taxon>Spermatophyta</taxon>
        <taxon>Magnoliopsida</taxon>
        <taxon>eudicotyledons</taxon>
        <taxon>Gunneridae</taxon>
        <taxon>Pentapetalae</taxon>
        <taxon>rosids</taxon>
        <taxon>fabids</taxon>
        <taxon>Fabales</taxon>
        <taxon>Fabaceae</taxon>
        <taxon>Papilionoideae</taxon>
        <taxon>50 kb inversion clade</taxon>
        <taxon>NPAAA clade</taxon>
        <taxon>Hologalegina</taxon>
        <taxon>IRL clade</taxon>
        <taxon>Trifolieae</taxon>
        <taxon>Trifolium</taxon>
    </lineage>
</organism>
<dbReference type="InterPro" id="IPR011009">
    <property type="entry name" value="Kinase-like_dom_sf"/>
</dbReference>
<proteinExistence type="predicted"/>
<dbReference type="Proteomes" id="UP000265520">
    <property type="component" value="Unassembled WGS sequence"/>
</dbReference>
<dbReference type="SUPFAM" id="SSF56112">
    <property type="entry name" value="Protein kinase-like (PK-like)"/>
    <property type="match status" value="1"/>
</dbReference>
<comment type="caution">
    <text evidence="1">The sequence shown here is derived from an EMBL/GenBank/DDBJ whole genome shotgun (WGS) entry which is preliminary data.</text>
</comment>
<keyword evidence="2" id="KW-1185">Reference proteome</keyword>
<dbReference type="EMBL" id="LXQA011226836">
    <property type="protein sequence ID" value="MCI89743.1"/>
    <property type="molecule type" value="Genomic_DNA"/>
</dbReference>
<evidence type="ECO:0000313" key="1">
    <source>
        <dbReference type="EMBL" id="MCI89743.1"/>
    </source>
</evidence>
<feature type="non-terminal residue" evidence="1">
    <location>
        <position position="37"/>
    </location>
</feature>
<keyword evidence="1" id="KW-0808">Transferase</keyword>
<reference evidence="1 2" key="1">
    <citation type="journal article" date="2018" name="Front. Plant Sci.">
        <title>Red Clover (Trifolium pratense) and Zigzag Clover (T. medium) - A Picture of Genomic Similarities and Differences.</title>
        <authorList>
            <person name="Dluhosova J."/>
            <person name="Istvanek J."/>
            <person name="Nedelnik J."/>
            <person name="Repkova J."/>
        </authorList>
    </citation>
    <scope>NUCLEOTIDE SEQUENCE [LARGE SCALE GENOMIC DNA]</scope>
    <source>
        <strain evidence="2">cv. 10/8</strain>
        <tissue evidence="1">Leaf</tissue>
    </source>
</reference>